<dbReference type="Proteomes" id="UP000285517">
    <property type="component" value="Chromosome"/>
</dbReference>
<dbReference type="NCBIfam" id="TIGR00009">
    <property type="entry name" value="L28"/>
    <property type="match status" value="1"/>
</dbReference>
<protein>
    <recommendedName>
        <fullName evidence="4 5">Large ribosomal subunit protein bL28</fullName>
    </recommendedName>
</protein>
<dbReference type="OrthoDB" id="9805609at2"/>
<dbReference type="Gene3D" id="2.30.170.40">
    <property type="entry name" value="Ribosomal protein L28/L24"/>
    <property type="match status" value="1"/>
</dbReference>
<evidence type="ECO:0000256" key="4">
    <source>
        <dbReference type="ARBA" id="ARBA00035174"/>
    </source>
</evidence>
<dbReference type="HAMAP" id="MF_00373">
    <property type="entry name" value="Ribosomal_bL28"/>
    <property type="match status" value="1"/>
</dbReference>
<dbReference type="KEGG" id="aev:EI546_05235"/>
<evidence type="ECO:0000256" key="1">
    <source>
        <dbReference type="ARBA" id="ARBA00008760"/>
    </source>
</evidence>
<organism evidence="6 7">
    <name type="scientific">Aequorivita ciconiae</name>
    <dbReference type="NCBI Taxonomy" id="2494375"/>
    <lineage>
        <taxon>Bacteria</taxon>
        <taxon>Pseudomonadati</taxon>
        <taxon>Bacteroidota</taxon>
        <taxon>Flavobacteriia</taxon>
        <taxon>Flavobacteriales</taxon>
        <taxon>Flavobacteriaceae</taxon>
        <taxon>Aequorivita</taxon>
    </lineage>
</organism>
<keyword evidence="7" id="KW-1185">Reference proteome</keyword>
<dbReference type="SUPFAM" id="SSF143800">
    <property type="entry name" value="L28p-like"/>
    <property type="match status" value="1"/>
</dbReference>
<dbReference type="InterPro" id="IPR001383">
    <property type="entry name" value="Ribosomal_bL28_bact-type"/>
</dbReference>
<dbReference type="GO" id="GO:0006412">
    <property type="term" value="P:translation"/>
    <property type="evidence" value="ECO:0007669"/>
    <property type="project" value="UniProtKB-UniRule"/>
</dbReference>
<proteinExistence type="inferred from homology"/>
<dbReference type="FunFam" id="2.30.170.40:FF:000001">
    <property type="entry name" value="50S ribosomal protein L28"/>
    <property type="match status" value="1"/>
</dbReference>
<evidence type="ECO:0000256" key="2">
    <source>
        <dbReference type="ARBA" id="ARBA00022980"/>
    </source>
</evidence>
<dbReference type="InterPro" id="IPR037147">
    <property type="entry name" value="Ribosomal_bL28_sf"/>
</dbReference>
<dbReference type="EMBL" id="CP034951">
    <property type="protein sequence ID" value="QAA81168.1"/>
    <property type="molecule type" value="Genomic_DNA"/>
</dbReference>
<dbReference type="Pfam" id="PF00830">
    <property type="entry name" value="Ribosomal_L28"/>
    <property type="match status" value="1"/>
</dbReference>
<keyword evidence="2 5" id="KW-0689">Ribosomal protein</keyword>
<dbReference type="AlphaFoldDB" id="A0A410G1L8"/>
<dbReference type="GO" id="GO:0003735">
    <property type="term" value="F:structural constituent of ribosome"/>
    <property type="evidence" value="ECO:0007669"/>
    <property type="project" value="InterPro"/>
</dbReference>
<accession>A0A410G1L8</accession>
<dbReference type="RefSeq" id="WP_128249558.1">
    <property type="nucleotide sequence ID" value="NZ_CP034951.1"/>
</dbReference>
<keyword evidence="3 5" id="KW-0687">Ribonucleoprotein</keyword>
<reference evidence="6 7" key="1">
    <citation type="submission" date="2019-01" db="EMBL/GenBank/DDBJ databases">
        <title>Complete genome sequencing of Aequorivita sp. H23M31.</title>
        <authorList>
            <person name="Bae J.-W."/>
        </authorList>
    </citation>
    <scope>NUCLEOTIDE SEQUENCE [LARGE SCALE GENOMIC DNA]</scope>
    <source>
        <strain evidence="6 7">H23M31</strain>
    </source>
</reference>
<evidence type="ECO:0000256" key="5">
    <source>
        <dbReference type="HAMAP-Rule" id="MF_00373"/>
    </source>
</evidence>
<dbReference type="PANTHER" id="PTHR13528:SF2">
    <property type="entry name" value="LARGE RIBOSOMAL SUBUNIT PROTEIN BL28M"/>
    <property type="match status" value="1"/>
</dbReference>
<sequence length="79" mass="8939">MSRVCELTGKKAMVGNTVSHAMNKSKRKFDVNLLKKRFYIPEEDKWITLRVSASAIKNINKKGISAVIKDARVKGFLTK</sequence>
<evidence type="ECO:0000313" key="7">
    <source>
        <dbReference type="Proteomes" id="UP000285517"/>
    </source>
</evidence>
<gene>
    <name evidence="5" type="primary">rpmB</name>
    <name evidence="6" type="ORF">EI546_05235</name>
</gene>
<comment type="similarity">
    <text evidence="1 5">Belongs to the bacterial ribosomal protein bL28 family.</text>
</comment>
<dbReference type="PANTHER" id="PTHR13528">
    <property type="entry name" value="39S RIBOSOMAL PROTEIN L28, MITOCHONDRIAL"/>
    <property type="match status" value="1"/>
</dbReference>
<evidence type="ECO:0000313" key="6">
    <source>
        <dbReference type="EMBL" id="QAA81168.1"/>
    </source>
</evidence>
<name>A0A410G1L8_9FLAO</name>
<dbReference type="GO" id="GO:0005840">
    <property type="term" value="C:ribosome"/>
    <property type="evidence" value="ECO:0007669"/>
    <property type="project" value="UniProtKB-KW"/>
</dbReference>
<dbReference type="InterPro" id="IPR034704">
    <property type="entry name" value="Ribosomal_bL28/bL31-like_sf"/>
</dbReference>
<dbReference type="InterPro" id="IPR026569">
    <property type="entry name" value="Ribosomal_bL28"/>
</dbReference>
<evidence type="ECO:0000256" key="3">
    <source>
        <dbReference type="ARBA" id="ARBA00023274"/>
    </source>
</evidence>
<dbReference type="GO" id="GO:1990904">
    <property type="term" value="C:ribonucleoprotein complex"/>
    <property type="evidence" value="ECO:0007669"/>
    <property type="project" value="UniProtKB-KW"/>
</dbReference>